<feature type="compositionally biased region" description="Basic and acidic residues" evidence="2">
    <location>
        <begin position="881"/>
        <end position="893"/>
    </location>
</feature>
<feature type="region of interest" description="Disordered" evidence="2">
    <location>
        <begin position="42"/>
        <end position="80"/>
    </location>
</feature>
<feature type="compositionally biased region" description="Basic and acidic residues" evidence="2">
    <location>
        <begin position="903"/>
        <end position="912"/>
    </location>
</feature>
<dbReference type="Proteomes" id="UP000042958">
    <property type="component" value="Unassembled WGS sequence"/>
</dbReference>
<feature type="compositionally biased region" description="Low complexity" evidence="2">
    <location>
        <begin position="64"/>
        <end position="74"/>
    </location>
</feature>
<gene>
    <name evidence="3" type="ORF">PMG11_06852</name>
</gene>
<feature type="region of interest" description="Disordered" evidence="2">
    <location>
        <begin position="825"/>
        <end position="922"/>
    </location>
</feature>
<feature type="region of interest" description="Disordered" evidence="2">
    <location>
        <begin position="641"/>
        <end position="668"/>
    </location>
</feature>
<protein>
    <submittedName>
        <fullName evidence="3">Uncharacterized protein</fullName>
    </submittedName>
</protein>
<feature type="compositionally biased region" description="Basic and acidic residues" evidence="2">
    <location>
        <begin position="49"/>
        <end position="63"/>
    </location>
</feature>
<name>A0A0F7TQT3_PENBI</name>
<organism evidence="3 4">
    <name type="scientific">Penicillium brasilianum</name>
    <dbReference type="NCBI Taxonomy" id="104259"/>
    <lineage>
        <taxon>Eukaryota</taxon>
        <taxon>Fungi</taxon>
        <taxon>Dikarya</taxon>
        <taxon>Ascomycota</taxon>
        <taxon>Pezizomycotina</taxon>
        <taxon>Eurotiomycetes</taxon>
        <taxon>Eurotiomycetidae</taxon>
        <taxon>Eurotiales</taxon>
        <taxon>Aspergillaceae</taxon>
        <taxon>Penicillium</taxon>
    </lineage>
</organism>
<evidence type="ECO:0000313" key="3">
    <source>
        <dbReference type="EMBL" id="CEJ58186.1"/>
    </source>
</evidence>
<feature type="coiled-coil region" evidence="1">
    <location>
        <begin position="692"/>
        <end position="721"/>
    </location>
</feature>
<proteinExistence type="predicted"/>
<keyword evidence="1" id="KW-0175">Coiled coil</keyword>
<accession>A0A0F7TQT3</accession>
<keyword evidence="4" id="KW-1185">Reference proteome</keyword>
<reference evidence="4" key="1">
    <citation type="journal article" date="2015" name="Genome Announc.">
        <title>Draft genome sequence of the fungus Penicillium brasilianum MG11.</title>
        <authorList>
            <person name="Horn F."/>
            <person name="Linde J."/>
            <person name="Mattern D.J."/>
            <person name="Walther G."/>
            <person name="Guthke R."/>
            <person name="Brakhage A.A."/>
            <person name="Valiante V."/>
        </authorList>
    </citation>
    <scope>NUCLEOTIDE SEQUENCE [LARGE SCALE GENOMIC DNA]</scope>
    <source>
        <strain evidence="4">MG11</strain>
    </source>
</reference>
<evidence type="ECO:0000256" key="2">
    <source>
        <dbReference type="SAM" id="MobiDB-lite"/>
    </source>
</evidence>
<dbReference type="EMBL" id="CDHK01000006">
    <property type="protein sequence ID" value="CEJ58186.1"/>
    <property type="molecule type" value="Genomic_DNA"/>
</dbReference>
<feature type="compositionally biased region" description="Basic and acidic residues" evidence="2">
    <location>
        <begin position="658"/>
        <end position="668"/>
    </location>
</feature>
<evidence type="ECO:0000256" key="1">
    <source>
        <dbReference type="SAM" id="Coils"/>
    </source>
</evidence>
<dbReference type="STRING" id="104259.A0A0F7TQT3"/>
<evidence type="ECO:0000313" key="4">
    <source>
        <dbReference type="Proteomes" id="UP000042958"/>
    </source>
</evidence>
<dbReference type="OrthoDB" id="4838614at2759"/>
<feature type="compositionally biased region" description="Polar residues" evidence="2">
    <location>
        <begin position="833"/>
        <end position="842"/>
    </location>
</feature>
<sequence>MALDTVRASLPTSSNRQDTFSRFEWMHENQSKLPLVRRVPTLLYSDGPSPEKEKSTEKVRERVPVSVSSSPASSSDEDSDFEFDGSGIAHQYQLVSASQVDQSDSTIHFSLDVADDIEGHLEEVSRLKRWGHFHEAIEYFTANLKHHLDLPLVLLAYADLLVEQGSYDQFDAFVSSQRWDHPLKTKCLPISSDENGPDLYKQYSNLLGLRKSLSFSRFGAYDMKAAMDHLQAESLREYLDKRASSRRGIHSAHGDEIPFDSTEVQIIRNHLEIRSEIRCKGRTPIPSFDTRCWPDLYSDLLMGARIWELCDLLLAMFHYFGLPGTWERLFHADEENKDKNPQTVHCLERLLKDWTIDEYDEATELAILTIVVEMMYMLDIGSQALCLLPKDRNLSLARCAQQAEQCAADIREYSPHLTKSRPYLQWILAKEHFGRQQNWSTSYREQRERHFEAVSGFVLNKWCLPIYIPVATENPGWPSPDPKFPPTEQLQWALKTSKELLDYKTQAMLLRELICRVEDPRPLFQELDQLHGEDQGDLVQLYESFTSQYLLAIDDSSRQELLQRLQGAASQFEPAPEDDVCVATRWNGLMVQNALARSVSDNAELIEQNAKLEQSMRESLPYTQKAIDKLARAIVEEEERAEERAGQSKKIGFAANAHQKEQETEASERLDHIRHLDSFKEDVFHRLGKLELEMLQHKQKALEEELRRTKIQRELEQLEFKERLKTEEEKFRKQLRERVSDDAPSQALKTIENKNNDPTWKRQINDGDRAQAIYKVKHLTTEIIPTKDVQRKIDDDAYAHHFKEPQTPHKPYRFASIEEIQDEPTTFEKRGQSPANPGTTEPQGPMDELFGIFEEPEQLGHDEGVVGESGRPSAELGATVHGEEEASSGDERHSRPHSSTRSSRRDSPESVHRQPRMIQNSG</sequence>
<dbReference type="AlphaFoldDB" id="A0A0F7TQT3"/>